<gene>
    <name evidence="2" type="ORF">C7212DRAFT_355618</name>
</gene>
<dbReference type="GO" id="GO:0000463">
    <property type="term" value="P:maturation of LSU-rRNA from tricistronic rRNA transcript (SSU-rRNA, 5.8S rRNA, LSU-rRNA)"/>
    <property type="evidence" value="ECO:0007669"/>
    <property type="project" value="TreeGrafter"/>
</dbReference>
<dbReference type="Pfam" id="PF16201">
    <property type="entry name" value="NopRA1"/>
    <property type="match status" value="1"/>
</dbReference>
<reference evidence="2 3" key="1">
    <citation type="submission" date="2018-03" db="EMBL/GenBank/DDBJ databases">
        <title>Genomes of Pezizomycetes fungi and the evolution of truffles.</title>
        <authorList>
            <person name="Murat C."/>
            <person name="Payen T."/>
            <person name="Noel B."/>
            <person name="Kuo A."/>
            <person name="Martin F.M."/>
        </authorList>
    </citation>
    <scope>NUCLEOTIDE SEQUENCE [LARGE SCALE GENOMIC DNA]</scope>
    <source>
        <strain evidence="2">091103-1</strain>
    </source>
</reference>
<dbReference type="InterPro" id="IPR032436">
    <property type="entry name" value="URB1_C"/>
</dbReference>
<name>A0A317SZY3_9PEZI</name>
<evidence type="ECO:0000313" key="3">
    <source>
        <dbReference type="Proteomes" id="UP000246991"/>
    </source>
</evidence>
<dbReference type="PANTHER" id="PTHR13500">
    <property type="entry name" value="NUCLEOLAR PRERIBOSOMAL-ASSOCIATED PROTEIN 1"/>
    <property type="match status" value="1"/>
</dbReference>
<dbReference type="GO" id="GO:0000466">
    <property type="term" value="P:maturation of 5.8S rRNA from tricistronic rRNA transcript (SSU-rRNA, 5.8S rRNA, LSU-rRNA)"/>
    <property type="evidence" value="ECO:0007669"/>
    <property type="project" value="TreeGrafter"/>
</dbReference>
<sequence>MSTGQFLAGDSISNHGQSISVIYEPVILQILPLENLPNLANAVLKSANAKGLSELQFDLLRLILQRLSMVNKHLPPQLLTNILVQLQGRLPDHESFNKALGQYLLGLPEQSMDMDSLRLDLIVPDPEKEHSAAKAGLECALIRKVDAMRELVLSSLAAAPDFTKAKDISPYLTALLESFSMPVKGAARFEWTVKASAETRGQLDKIFARFQEKLYKSYLSPEQITLLQRAVSLLPSLDKKKALRNIVQDNRRSNLTVETVDLIDSLIGSLVDPRETADIRSWVLVALDFLTRIFAEDGLLSEKALRFTKRLGGLFSQGRIDLSALAPRATLNAVLESGLQEHIDTPEVVYFATVMVSQLPPKSLDAGKLLQMVLGHSKNPLLFRGDTHDETSHHMAFLIYYLFSIARLSQSTITTLDGVLGLYRGTNDIIDTSLLNIIWSIEAHLAQSCTNRIADWAILERAEGKPLISRVRGRLFVAVDSKKLARSVFQYSPRKVAVSDVDLKTFKLFMGALPEQKETDSRTYNPEFLLPVLTYCLLSDNVIIDVQAAAEKHTLGFAIMGLCSYNKSSNDKARSYIRTAIAKLEASTYRERTQILHLLCAILASSTGREKLSASQPPHIPTVVGVFLAQSVQVLSNPSHFLYEKVMELLLRQPLLNLHDVPHIISLSNIGEEYHKEVFWILNILEAGLKTEEDLDLYRKRNVFGNCLNIYNSPYTSDKEKEKIIELFWNAAGIEGGGTTLITRNGIISWMENQLSGALSVENRILMKRLGARLFESSAKEHINEWSKGSIEYHLRDGILGK</sequence>
<dbReference type="OrthoDB" id="72892at2759"/>
<keyword evidence="3" id="KW-1185">Reference proteome</keyword>
<dbReference type="Proteomes" id="UP000246991">
    <property type="component" value="Unassembled WGS sequence"/>
</dbReference>
<evidence type="ECO:0000313" key="2">
    <source>
        <dbReference type="EMBL" id="PWW79884.1"/>
    </source>
</evidence>
<proteinExistence type="predicted"/>
<organism evidence="2 3">
    <name type="scientific">Tuber magnatum</name>
    <name type="common">white Piedmont truffle</name>
    <dbReference type="NCBI Taxonomy" id="42249"/>
    <lineage>
        <taxon>Eukaryota</taxon>
        <taxon>Fungi</taxon>
        <taxon>Dikarya</taxon>
        <taxon>Ascomycota</taxon>
        <taxon>Pezizomycotina</taxon>
        <taxon>Pezizomycetes</taxon>
        <taxon>Pezizales</taxon>
        <taxon>Tuberaceae</taxon>
        <taxon>Tuber</taxon>
    </lineage>
</organism>
<feature type="domain" description="URB1 C-terminal" evidence="1">
    <location>
        <begin position="555"/>
        <end position="750"/>
    </location>
</feature>
<dbReference type="GO" id="GO:0005730">
    <property type="term" value="C:nucleolus"/>
    <property type="evidence" value="ECO:0007669"/>
    <property type="project" value="TreeGrafter"/>
</dbReference>
<dbReference type="AlphaFoldDB" id="A0A317SZY3"/>
<comment type="caution">
    <text evidence="2">The sequence shown here is derived from an EMBL/GenBank/DDBJ whole genome shotgun (WGS) entry which is preliminary data.</text>
</comment>
<dbReference type="PANTHER" id="PTHR13500:SF0">
    <property type="entry name" value="NUCLEOLAR PRE-RIBOSOMAL-ASSOCIATED PROTEIN 1"/>
    <property type="match status" value="1"/>
</dbReference>
<protein>
    <recommendedName>
        <fullName evidence="1">URB1 C-terminal domain-containing protein</fullName>
    </recommendedName>
</protein>
<dbReference type="STRING" id="42249.A0A317SZY3"/>
<dbReference type="EMBL" id="PYWC01000006">
    <property type="protein sequence ID" value="PWW79884.1"/>
    <property type="molecule type" value="Genomic_DNA"/>
</dbReference>
<evidence type="ECO:0000259" key="1">
    <source>
        <dbReference type="Pfam" id="PF16201"/>
    </source>
</evidence>
<accession>A0A317SZY3</accession>
<dbReference type="InterPro" id="IPR039844">
    <property type="entry name" value="URB1"/>
</dbReference>